<gene>
    <name evidence="6" type="ORF">MYAM1_000869</name>
</gene>
<evidence type="ECO:0000256" key="3">
    <source>
        <dbReference type="ARBA" id="ARBA00022786"/>
    </source>
</evidence>
<dbReference type="EMBL" id="CP119943">
    <property type="protein sequence ID" value="WFC98145.1"/>
    <property type="molecule type" value="Genomic_DNA"/>
</dbReference>
<comment type="similarity">
    <text evidence="2 4">Belongs to the ubiquitin-activating E1 family. ULA1 subfamily.</text>
</comment>
<proteinExistence type="inferred from homology"/>
<dbReference type="AlphaFoldDB" id="A0AAJ5YQB2"/>
<dbReference type="PANTHER" id="PTHR10953">
    <property type="entry name" value="UBIQUITIN-ACTIVATING ENZYME E1"/>
    <property type="match status" value="1"/>
</dbReference>
<dbReference type="GO" id="GO:0045116">
    <property type="term" value="P:protein neddylation"/>
    <property type="evidence" value="ECO:0007669"/>
    <property type="project" value="UniProtKB-UniRule"/>
</dbReference>
<sequence length="482" mass="54821">MATTRPDRHTQRYDRQLRLWNKSGQSALENAKVLVLGASPLSSQILKNLVLPGLGHFTILDDKVGDESVGRSYAKEIAAFVAELNPNVQYDVEIQSPSISLERDSEFFSQYSLILCVRQPREIQERIADIGWNAQPSIPVLCAQTSGFQGAFHLSIRELGIIETHPESLIDLRLTNPFQELLTFASQFNLDTEDSLERSHIPYVVLLLRALQDWKQEHGKLPLPMERREFLDYLRNRRPEGDSENYDEAQAASAQHIWRPLQSAVIPTEISSILDDDRAKDVSENSTAFWLLVAALRQFTEKELVLPLTGSVPDMKASSETYVALQRIYIAKAQRDLGVFQTCLDDVLARSQLTREQTGLDEDFVRTFTKHTAFLHLVRGRSLMDRRTDPDTDAIKMAFADPVNPTTVQYLIAFSASDAFYSKHKRFPTKFADSDHVVDFAHHYIHEIHLDLSEDEKSKVEEACIEMYVQNVDTVFVVHSST</sequence>
<keyword evidence="3 4" id="KW-0833">Ubl conjugation pathway</keyword>
<evidence type="ECO:0000256" key="2">
    <source>
        <dbReference type="ARBA" id="ARBA00006868"/>
    </source>
</evidence>
<dbReference type="Proteomes" id="UP001219567">
    <property type="component" value="Chromosome 1"/>
</dbReference>
<dbReference type="PIRSF" id="PIRSF039099">
    <property type="entry name" value="APP-BP1"/>
    <property type="match status" value="1"/>
</dbReference>
<name>A0AAJ5YQB2_9BASI</name>
<dbReference type="InterPro" id="IPR035985">
    <property type="entry name" value="Ubiquitin-activating_enz"/>
</dbReference>
<dbReference type="GO" id="GO:0005737">
    <property type="term" value="C:cytoplasm"/>
    <property type="evidence" value="ECO:0007669"/>
    <property type="project" value="TreeGrafter"/>
</dbReference>
<evidence type="ECO:0000256" key="1">
    <source>
        <dbReference type="ARBA" id="ARBA00005032"/>
    </source>
</evidence>
<dbReference type="InterPro" id="IPR045886">
    <property type="entry name" value="ThiF/MoeB/HesA"/>
</dbReference>
<protein>
    <recommendedName>
        <fullName evidence="4">NEDD8-activating enzyme E1 regulatory subunit</fullName>
    </recommendedName>
</protein>
<dbReference type="SUPFAM" id="SSF69572">
    <property type="entry name" value="Activating enzymes of the ubiquitin-like proteins"/>
    <property type="match status" value="1"/>
</dbReference>
<dbReference type="PANTHER" id="PTHR10953:SF29">
    <property type="entry name" value="NEDD8-ACTIVATING ENZYME E1 REGULATORY SUBUNIT"/>
    <property type="match status" value="1"/>
</dbReference>
<comment type="function">
    <text evidence="4">Regulatory subunit of the dimeric UBA3-ULA1 E1 enzyme.</text>
</comment>
<dbReference type="Gene3D" id="3.40.50.720">
    <property type="entry name" value="NAD(P)-binding Rossmann-like Domain"/>
    <property type="match status" value="2"/>
</dbReference>
<dbReference type="Pfam" id="PF00899">
    <property type="entry name" value="ThiF"/>
    <property type="match status" value="1"/>
</dbReference>
<evidence type="ECO:0000313" key="7">
    <source>
        <dbReference type="Proteomes" id="UP001219567"/>
    </source>
</evidence>
<evidence type="ECO:0000313" key="6">
    <source>
        <dbReference type="EMBL" id="WFC98145.1"/>
    </source>
</evidence>
<comment type="pathway">
    <text evidence="1 4">Protein modification; protein neddylation.</text>
</comment>
<reference evidence="6 7" key="1">
    <citation type="submission" date="2023-03" db="EMBL/GenBank/DDBJ databases">
        <title>Mating type loci evolution in Malassezia.</title>
        <authorList>
            <person name="Coelho M.A."/>
        </authorList>
    </citation>
    <scope>NUCLEOTIDE SEQUENCE [LARGE SCALE GENOMIC DNA]</scope>
    <source>
        <strain evidence="6 7">CBS 9725</strain>
    </source>
</reference>
<organism evidence="6 7">
    <name type="scientific">Malassezia yamatoensis</name>
    <dbReference type="NCBI Taxonomy" id="253288"/>
    <lineage>
        <taxon>Eukaryota</taxon>
        <taxon>Fungi</taxon>
        <taxon>Dikarya</taxon>
        <taxon>Basidiomycota</taxon>
        <taxon>Ustilaginomycotina</taxon>
        <taxon>Malasseziomycetes</taxon>
        <taxon>Malasseziales</taxon>
        <taxon>Malasseziaceae</taxon>
        <taxon>Malassezia</taxon>
    </lineage>
</organism>
<evidence type="ECO:0000256" key="4">
    <source>
        <dbReference type="PIRNR" id="PIRNR039099"/>
    </source>
</evidence>
<dbReference type="GO" id="GO:0019781">
    <property type="term" value="F:NEDD8 activating enzyme activity"/>
    <property type="evidence" value="ECO:0007669"/>
    <property type="project" value="UniProtKB-UniRule"/>
</dbReference>
<accession>A0AAJ5YQB2</accession>
<dbReference type="InterPro" id="IPR030667">
    <property type="entry name" value="APP-BP1"/>
</dbReference>
<dbReference type="InterPro" id="IPR000594">
    <property type="entry name" value="ThiF_NAD_FAD-bd"/>
</dbReference>
<evidence type="ECO:0000259" key="5">
    <source>
        <dbReference type="Pfam" id="PF00899"/>
    </source>
</evidence>
<feature type="domain" description="THIF-type NAD/FAD binding fold" evidence="5">
    <location>
        <begin position="13"/>
        <end position="153"/>
    </location>
</feature>
<keyword evidence="7" id="KW-1185">Reference proteome</keyword>